<evidence type="ECO:0000256" key="9">
    <source>
        <dbReference type="RuleBase" id="RU364070"/>
    </source>
</evidence>
<protein>
    <recommendedName>
        <fullName evidence="9">Efflux pump membrane transporter</fullName>
    </recommendedName>
</protein>
<evidence type="ECO:0000256" key="10">
    <source>
        <dbReference type="SAM" id="MobiDB-lite"/>
    </source>
</evidence>
<reference evidence="11" key="1">
    <citation type="submission" date="2021-02" db="EMBL/GenBank/DDBJ databases">
        <title>Skermanella TT6 skin isolate.</title>
        <authorList>
            <person name="Lee K."/>
            <person name="Ganzorig M."/>
        </authorList>
    </citation>
    <scope>NUCLEOTIDE SEQUENCE</scope>
    <source>
        <strain evidence="11">TT6</strain>
    </source>
</reference>
<dbReference type="PANTHER" id="PTHR32063:SF76">
    <property type="entry name" value="EFFLUX PUMP MEMBRANE TRANSPORTER"/>
    <property type="match status" value="1"/>
</dbReference>
<dbReference type="InterPro" id="IPR004764">
    <property type="entry name" value="MdtF-like"/>
</dbReference>
<keyword evidence="3 9" id="KW-0813">Transport</keyword>
<feature type="transmembrane region" description="Helical" evidence="9">
    <location>
        <begin position="531"/>
        <end position="552"/>
    </location>
</feature>
<feature type="region of interest" description="Disordered" evidence="10">
    <location>
        <begin position="1034"/>
        <end position="1065"/>
    </location>
</feature>
<proteinExistence type="inferred from homology"/>
<dbReference type="EMBL" id="CP067421">
    <property type="protein sequence ID" value="QQP92924.1"/>
    <property type="molecule type" value="Genomic_DNA"/>
</dbReference>
<gene>
    <name evidence="11" type="ORF">IGS68_31295</name>
</gene>
<sequence length="1065" mass="112493">MLSSVFIRRPRLAMVIAIVTTLAGLMAIAIIPVAQYPDIVPPQVSVTAVYPGAGAAVVESTVAQPIEAQVNGVSNMLYMKSTSGNDGSYTLTVSFALGTDPDINTVNVQNRVSLAESKLPEEVRRQGLSVKKKSAALLQVVNLYSPKNTYDSLYVSNYATINILDTLARIDGVGDAFLFGALEYSMRVWLDSDPMTSLGLTPADVANAIRSQNTQAAVGRIGAEPIGSDQAFQLNIQTKGRLADPDEFEAVVIRANPDGSVVRVRDIGRVELGAKSSDSFSRVNGNPGVSIAIYQSPGANAVAVAAAIRAEMDRLAQRFPEDLAYRIGYDTTLFVTATIEEVIHTLVEAFVLVVVVVFLFLGSWRATLIPTVAVPVSLVGTFAVMLALGYSANTISLLALVLAIGIVVDDAIVVVEAVERVMEEEGLPPKEATAKAMGEITAPIIAITLVLLSVFVPIGFIPGLTGELYRQFAVAVSVSMVLSAINALTLSPALCGILLKPAHGPRRGVMGRVTRAIDRTRDFYAAVVARLVRRAAFGILFLLVVAGGVYALSRATPTGFLPQEDQGAFFVELQLPQGSSVKRTLAAVEQVEDIVRPIGGVVDVTSVVGYSMISGLSQSNAAFLIVTLAPFGERTDPQLGVGAITARIRREGAAVRTAAVIPFQPPPIIGLGTTGGFEFQLQDLAGGTPEDLAAAARGLIFAANQQPALSGVFTTFAADTPQLYLDIDRNKAQTLGVAIDDIFTALQATLGGFYVNDLNLFGRVWQVNLQGEADDRDQVTDVYRINVRNAKGEMVALRSLVEARLILAPQSLTRYNNYRSVTINGSPAPGVSSGTALAAMERLSAATLPSGYGYEWTGTALQEKQAAGQTTVILALAVLFAYLFLVALYESWNIPVPVLLSVSVGLLGAYAALILAGLPGDVYAQIGIIVLIALASKNAILIIEFAKEQRERGLPVAEAAVAGARMRIRAVMMTSFAFILGLVPLVTAQGAGELSRRGVGTAVFGGMLAASLVGVFLIPVLYVVFQHLRERVGREPPAEPAASPSAPAVVRPAMTGELPRGAHGD</sequence>
<evidence type="ECO:0000256" key="3">
    <source>
        <dbReference type="ARBA" id="ARBA00022448"/>
    </source>
</evidence>
<evidence type="ECO:0000256" key="6">
    <source>
        <dbReference type="ARBA" id="ARBA00022692"/>
    </source>
</evidence>
<evidence type="ECO:0000256" key="1">
    <source>
        <dbReference type="ARBA" id="ARBA00004429"/>
    </source>
</evidence>
<dbReference type="InterPro" id="IPR027463">
    <property type="entry name" value="AcrB_DN_DC_subdom"/>
</dbReference>
<dbReference type="NCBIfam" id="NF000282">
    <property type="entry name" value="RND_permease_1"/>
    <property type="match status" value="1"/>
</dbReference>
<keyword evidence="8 9" id="KW-0472">Membrane</keyword>
<feature type="transmembrane region" description="Helical" evidence="9">
    <location>
        <begin position="922"/>
        <end position="943"/>
    </location>
</feature>
<feature type="transmembrane region" description="Helical" evidence="9">
    <location>
        <begin position="896"/>
        <end position="916"/>
    </location>
</feature>
<feature type="transmembrane region" description="Helical" evidence="9">
    <location>
        <begin position="1003"/>
        <end position="1025"/>
    </location>
</feature>
<feature type="transmembrane region" description="Helical" evidence="9">
    <location>
        <begin position="970"/>
        <end position="991"/>
    </location>
</feature>
<dbReference type="NCBIfam" id="TIGR00915">
    <property type="entry name" value="2A0602"/>
    <property type="match status" value="1"/>
</dbReference>
<dbReference type="InterPro" id="IPR001036">
    <property type="entry name" value="Acrflvin-R"/>
</dbReference>
<evidence type="ECO:0000313" key="12">
    <source>
        <dbReference type="Proteomes" id="UP000595197"/>
    </source>
</evidence>
<dbReference type="SUPFAM" id="SSF82714">
    <property type="entry name" value="Multidrug efflux transporter AcrB TolC docking domain, DN and DC subdomains"/>
    <property type="match status" value="2"/>
</dbReference>
<accession>A0ABX7BEV4</accession>
<evidence type="ECO:0000256" key="5">
    <source>
        <dbReference type="ARBA" id="ARBA00022519"/>
    </source>
</evidence>
<dbReference type="Gene3D" id="3.30.70.1440">
    <property type="entry name" value="Multidrug efflux transporter AcrB pore domain"/>
    <property type="match status" value="1"/>
</dbReference>
<evidence type="ECO:0000256" key="2">
    <source>
        <dbReference type="ARBA" id="ARBA00010942"/>
    </source>
</evidence>
<dbReference type="Pfam" id="PF00873">
    <property type="entry name" value="ACR_tran"/>
    <property type="match status" value="1"/>
</dbReference>
<evidence type="ECO:0000256" key="8">
    <source>
        <dbReference type="ARBA" id="ARBA00023136"/>
    </source>
</evidence>
<name>A0ABX7BEV4_9PROT</name>
<feature type="compositionally biased region" description="Low complexity" evidence="10">
    <location>
        <begin position="1040"/>
        <end position="1053"/>
    </location>
</feature>
<comment type="similarity">
    <text evidence="2 9">Belongs to the resistance-nodulation-cell division (RND) (TC 2.A.6) family.</text>
</comment>
<feature type="transmembrane region" description="Helical" evidence="9">
    <location>
        <begin position="395"/>
        <end position="419"/>
    </location>
</feature>
<feature type="transmembrane region" description="Helical" evidence="9">
    <location>
        <begin position="342"/>
        <end position="361"/>
    </location>
</feature>
<dbReference type="PRINTS" id="PR00702">
    <property type="entry name" value="ACRIFLAVINRP"/>
</dbReference>
<keyword evidence="11" id="KW-0614">Plasmid</keyword>
<dbReference type="Gene3D" id="3.30.70.1320">
    <property type="entry name" value="Multidrug efflux transporter AcrB pore domain like"/>
    <property type="match status" value="1"/>
</dbReference>
<geneLocation type="plasmid" evidence="11 12">
    <name>pTT6-1</name>
</geneLocation>
<comment type="subcellular location">
    <subcellularLocation>
        <location evidence="1 9">Cell inner membrane</location>
        <topology evidence="1 9">Multi-pass membrane protein</topology>
    </subcellularLocation>
</comment>
<organism evidence="11 12">
    <name type="scientific">Skermanella cutis</name>
    <dbReference type="NCBI Taxonomy" id="2775420"/>
    <lineage>
        <taxon>Bacteria</taxon>
        <taxon>Pseudomonadati</taxon>
        <taxon>Pseudomonadota</taxon>
        <taxon>Alphaproteobacteria</taxon>
        <taxon>Rhodospirillales</taxon>
        <taxon>Azospirillaceae</taxon>
        <taxon>Skermanella</taxon>
    </lineage>
</organism>
<dbReference type="RefSeq" id="WP_201082202.1">
    <property type="nucleotide sequence ID" value="NZ_CP067421.1"/>
</dbReference>
<keyword evidence="5 9" id="KW-0997">Cell inner membrane</keyword>
<feature type="transmembrane region" description="Helical" evidence="9">
    <location>
        <begin position="472"/>
        <end position="499"/>
    </location>
</feature>
<dbReference type="Gene3D" id="3.30.2090.10">
    <property type="entry name" value="Multidrug efflux transporter AcrB TolC docking domain, DN and DC subdomains"/>
    <property type="match status" value="2"/>
</dbReference>
<feature type="transmembrane region" description="Helical" evidence="9">
    <location>
        <begin position="368"/>
        <end position="389"/>
    </location>
</feature>
<keyword evidence="6 9" id="KW-0812">Transmembrane</keyword>
<dbReference type="PANTHER" id="PTHR32063">
    <property type="match status" value="1"/>
</dbReference>
<evidence type="ECO:0000313" key="11">
    <source>
        <dbReference type="EMBL" id="QQP92924.1"/>
    </source>
</evidence>
<feature type="transmembrane region" description="Helical" evidence="9">
    <location>
        <begin position="12"/>
        <end position="34"/>
    </location>
</feature>
<keyword evidence="7 9" id="KW-1133">Transmembrane helix</keyword>
<evidence type="ECO:0000256" key="7">
    <source>
        <dbReference type="ARBA" id="ARBA00022989"/>
    </source>
</evidence>
<dbReference type="Gene3D" id="3.30.70.1430">
    <property type="entry name" value="Multidrug efflux transporter AcrB pore domain"/>
    <property type="match status" value="2"/>
</dbReference>
<dbReference type="Proteomes" id="UP000595197">
    <property type="component" value="Plasmid pTT6-1"/>
</dbReference>
<dbReference type="SUPFAM" id="SSF82693">
    <property type="entry name" value="Multidrug efflux transporter AcrB pore domain, PN1, PN2, PC1 and PC2 subdomains"/>
    <property type="match status" value="3"/>
</dbReference>
<dbReference type="SUPFAM" id="SSF82866">
    <property type="entry name" value="Multidrug efflux transporter AcrB transmembrane domain"/>
    <property type="match status" value="2"/>
</dbReference>
<feature type="transmembrane region" description="Helical" evidence="9">
    <location>
        <begin position="871"/>
        <end position="889"/>
    </location>
</feature>
<dbReference type="Gene3D" id="1.20.1640.10">
    <property type="entry name" value="Multidrug efflux transporter AcrB transmembrane domain"/>
    <property type="match status" value="2"/>
</dbReference>
<keyword evidence="4" id="KW-1003">Cell membrane</keyword>
<feature type="transmembrane region" description="Helical" evidence="9">
    <location>
        <begin position="440"/>
        <end position="460"/>
    </location>
</feature>
<evidence type="ECO:0000256" key="4">
    <source>
        <dbReference type="ARBA" id="ARBA00022475"/>
    </source>
</evidence>
<keyword evidence="12" id="KW-1185">Reference proteome</keyword>